<dbReference type="RefSeq" id="WP_090390225.1">
    <property type="nucleotide sequence ID" value="NZ_FMZO01000005.1"/>
</dbReference>
<gene>
    <name evidence="3" type="ORF">SAMN04487894_105257</name>
</gene>
<keyword evidence="1" id="KW-0812">Transmembrane</keyword>
<dbReference type="EMBL" id="FMZO01000005">
    <property type="protein sequence ID" value="SDD03109.1"/>
    <property type="molecule type" value="Genomic_DNA"/>
</dbReference>
<dbReference type="InterPro" id="IPR052336">
    <property type="entry name" value="MlaD_Phospholipid_Transporter"/>
</dbReference>
<feature type="transmembrane region" description="Helical" evidence="1">
    <location>
        <begin position="12"/>
        <end position="30"/>
    </location>
</feature>
<keyword evidence="1" id="KW-0472">Membrane</keyword>
<evidence type="ECO:0000256" key="1">
    <source>
        <dbReference type="SAM" id="Phobius"/>
    </source>
</evidence>
<dbReference type="InterPro" id="IPR003399">
    <property type="entry name" value="Mce/MlaD"/>
</dbReference>
<sequence length="326" mass="35291">MATRISDNIRLGTFVLGGLFVLVLLLYMIGRNEHLFGTTYVLKARFHNAQGLVKGNNVRFSGIQVGTVRKITIEESTQIEVTMSIDKKMRRVIRKDAVVSIGTDGLVGDKVVDITPVSLICSLARDGDTLTTKPVVSLAALLDTLDHSGRDISVIASELKMTVQRVNRSAIWSLLDDSTVPADIKVTLSNIRQASGRASVMAGGLDRLVQDMRAGRGAAGILLADTVLAGDIRQAGKRIRLAGETADSLIGTLKNVAGDVQAGVAKNNGVVHALLYDTAIIEKLNTSLDHIQKGTEGFSQSMEALKHSFLLRGYFRKQEKQKKKNK</sequence>
<dbReference type="Proteomes" id="UP000198757">
    <property type="component" value="Unassembled WGS sequence"/>
</dbReference>
<dbReference type="PANTHER" id="PTHR33371:SF4">
    <property type="entry name" value="INTERMEMBRANE PHOSPHOLIPID TRANSPORT SYSTEM BINDING PROTEIN MLAD"/>
    <property type="match status" value="1"/>
</dbReference>
<reference evidence="4" key="1">
    <citation type="submission" date="2016-10" db="EMBL/GenBank/DDBJ databases">
        <authorList>
            <person name="Varghese N."/>
            <person name="Submissions S."/>
        </authorList>
    </citation>
    <scope>NUCLEOTIDE SEQUENCE [LARGE SCALE GENOMIC DNA]</scope>
    <source>
        <strain evidence="4">DSM 25811 / CCM 8410 / LMG 26954 / E90</strain>
    </source>
</reference>
<evidence type="ECO:0000313" key="4">
    <source>
        <dbReference type="Proteomes" id="UP000198757"/>
    </source>
</evidence>
<keyword evidence="1" id="KW-1133">Transmembrane helix</keyword>
<protein>
    <submittedName>
        <fullName evidence="3">Phospholipid/cholesterol/gamma-HCH transport system substrate-binding protein</fullName>
    </submittedName>
</protein>
<evidence type="ECO:0000259" key="2">
    <source>
        <dbReference type="Pfam" id="PF02470"/>
    </source>
</evidence>
<dbReference type="AlphaFoldDB" id="A0A1G6REP0"/>
<dbReference type="OrthoDB" id="9771725at2"/>
<accession>A0A1G6REP0</accession>
<feature type="domain" description="Mce/MlaD" evidence="2">
    <location>
        <begin position="39"/>
        <end position="116"/>
    </location>
</feature>
<evidence type="ECO:0000313" key="3">
    <source>
        <dbReference type="EMBL" id="SDD03109.1"/>
    </source>
</evidence>
<dbReference type="Pfam" id="PF02470">
    <property type="entry name" value="MlaD"/>
    <property type="match status" value="1"/>
</dbReference>
<dbReference type="STRING" id="1285928.SAMN04487894_105257"/>
<organism evidence="3 4">
    <name type="scientific">Niabella drilacis (strain DSM 25811 / CCM 8410 / CCUG 62505 / LMG 26954 / E90)</name>
    <dbReference type="NCBI Taxonomy" id="1285928"/>
    <lineage>
        <taxon>Bacteria</taxon>
        <taxon>Pseudomonadati</taxon>
        <taxon>Bacteroidota</taxon>
        <taxon>Chitinophagia</taxon>
        <taxon>Chitinophagales</taxon>
        <taxon>Chitinophagaceae</taxon>
        <taxon>Niabella</taxon>
    </lineage>
</organism>
<proteinExistence type="predicted"/>
<name>A0A1G6REP0_NIADE</name>
<dbReference type="PANTHER" id="PTHR33371">
    <property type="entry name" value="INTERMEMBRANE PHOSPHOLIPID TRANSPORT SYSTEM BINDING PROTEIN MLAD-RELATED"/>
    <property type="match status" value="1"/>
</dbReference>
<keyword evidence="4" id="KW-1185">Reference proteome</keyword>